<keyword evidence="10" id="KW-1185">Reference proteome</keyword>
<evidence type="ECO:0000256" key="1">
    <source>
        <dbReference type="ARBA" id="ARBA00022679"/>
    </source>
</evidence>
<dbReference type="InterPro" id="IPR043502">
    <property type="entry name" value="DNA/RNA_pol_sf"/>
</dbReference>
<proteinExistence type="predicted"/>
<dbReference type="InterPro" id="IPR043128">
    <property type="entry name" value="Rev_trsase/Diguanyl_cyclase"/>
</dbReference>
<keyword evidence="4" id="KW-0255">Endonuclease</keyword>
<dbReference type="Proteomes" id="UP000187429">
    <property type="component" value="Unassembled WGS sequence"/>
</dbReference>
<dbReference type="InterPro" id="IPR041373">
    <property type="entry name" value="RT_RNaseH"/>
</dbReference>
<dbReference type="PANTHER" id="PTHR37984:SF5">
    <property type="entry name" value="PROTEIN NYNRIN-LIKE"/>
    <property type="match status" value="1"/>
</dbReference>
<gene>
    <name evidence="9" type="ORF">AYI69_g5113</name>
</gene>
<dbReference type="EMBL" id="LSSM01002093">
    <property type="protein sequence ID" value="OMJ23112.1"/>
    <property type="molecule type" value="Genomic_DNA"/>
</dbReference>
<dbReference type="OrthoDB" id="5599163at2759"/>
<evidence type="ECO:0000256" key="4">
    <source>
        <dbReference type="ARBA" id="ARBA00022759"/>
    </source>
</evidence>
<dbReference type="GO" id="GO:0016787">
    <property type="term" value="F:hydrolase activity"/>
    <property type="evidence" value="ECO:0007669"/>
    <property type="project" value="UniProtKB-KW"/>
</dbReference>
<dbReference type="GO" id="GO:0003964">
    <property type="term" value="F:RNA-directed DNA polymerase activity"/>
    <property type="evidence" value="ECO:0007669"/>
    <property type="project" value="UniProtKB-KW"/>
</dbReference>
<dbReference type="Gene3D" id="1.10.340.70">
    <property type="match status" value="1"/>
</dbReference>
<dbReference type="AlphaFoldDB" id="A0A1R1Y842"/>
<keyword evidence="6" id="KW-0695">RNA-directed DNA polymerase</keyword>
<dbReference type="InterPro" id="IPR050951">
    <property type="entry name" value="Retrovirus_Pol_polyprotein"/>
</dbReference>
<organism evidence="9 10">
    <name type="scientific">Smittium culicis</name>
    <dbReference type="NCBI Taxonomy" id="133412"/>
    <lineage>
        <taxon>Eukaryota</taxon>
        <taxon>Fungi</taxon>
        <taxon>Fungi incertae sedis</taxon>
        <taxon>Zoopagomycota</taxon>
        <taxon>Kickxellomycotina</taxon>
        <taxon>Harpellomycetes</taxon>
        <taxon>Harpellales</taxon>
        <taxon>Legeriomycetaceae</taxon>
        <taxon>Smittium</taxon>
    </lineage>
</organism>
<dbReference type="CDD" id="cd01647">
    <property type="entry name" value="RT_LTR"/>
    <property type="match status" value="1"/>
</dbReference>
<dbReference type="InterPro" id="IPR000477">
    <property type="entry name" value="RT_dom"/>
</dbReference>
<accession>A0A1R1Y842</accession>
<feature type="domain" description="Reverse transcriptase RNase H-like" evidence="8">
    <location>
        <begin position="218"/>
        <end position="323"/>
    </location>
</feature>
<keyword evidence="3" id="KW-0540">Nuclease</keyword>
<dbReference type="Pfam" id="PF00078">
    <property type="entry name" value="RVT_1"/>
    <property type="match status" value="1"/>
</dbReference>
<comment type="caution">
    <text evidence="9">The sequence shown here is derived from an EMBL/GenBank/DDBJ whole genome shotgun (WGS) entry which is preliminary data.</text>
</comment>
<name>A0A1R1Y842_9FUNG</name>
<dbReference type="Gene3D" id="3.10.10.10">
    <property type="entry name" value="HIV Type 1 Reverse Transcriptase, subunit A, domain 1"/>
    <property type="match status" value="1"/>
</dbReference>
<dbReference type="SUPFAM" id="SSF56672">
    <property type="entry name" value="DNA/RNA polymerases"/>
    <property type="match status" value="1"/>
</dbReference>
<evidence type="ECO:0000313" key="9">
    <source>
        <dbReference type="EMBL" id="OMJ23112.1"/>
    </source>
</evidence>
<dbReference type="Gene3D" id="3.30.70.270">
    <property type="match status" value="1"/>
</dbReference>
<dbReference type="GO" id="GO:0004519">
    <property type="term" value="F:endonuclease activity"/>
    <property type="evidence" value="ECO:0007669"/>
    <property type="project" value="UniProtKB-KW"/>
</dbReference>
<evidence type="ECO:0000256" key="6">
    <source>
        <dbReference type="ARBA" id="ARBA00022918"/>
    </source>
</evidence>
<dbReference type="Gene3D" id="3.10.20.370">
    <property type="match status" value="1"/>
</dbReference>
<dbReference type="CDD" id="cd09274">
    <property type="entry name" value="RNase_HI_RT_Ty3"/>
    <property type="match status" value="1"/>
</dbReference>
<evidence type="ECO:0000259" key="7">
    <source>
        <dbReference type="Pfam" id="PF00078"/>
    </source>
</evidence>
<reference evidence="10" key="1">
    <citation type="submission" date="2017-01" db="EMBL/GenBank/DDBJ databases">
        <authorList>
            <person name="Wang Y."/>
            <person name="White M."/>
            <person name="Kvist S."/>
            <person name="Moncalvo J.-M."/>
        </authorList>
    </citation>
    <scope>NUCLEOTIDE SEQUENCE [LARGE SCALE GENOMIC DNA]</scope>
    <source>
        <strain evidence="10">ID-206-W2</strain>
    </source>
</reference>
<evidence type="ECO:0000256" key="3">
    <source>
        <dbReference type="ARBA" id="ARBA00022722"/>
    </source>
</evidence>
<evidence type="ECO:0000256" key="2">
    <source>
        <dbReference type="ARBA" id="ARBA00022695"/>
    </source>
</evidence>
<evidence type="ECO:0000256" key="5">
    <source>
        <dbReference type="ARBA" id="ARBA00022801"/>
    </source>
</evidence>
<evidence type="ECO:0000259" key="8">
    <source>
        <dbReference type="Pfam" id="PF17917"/>
    </source>
</evidence>
<sequence length="460" mass="52595">MSEILELSNGSYANRWFCFKKKDGVNLRFIQDVRPANAVTVRNAGDPPKVDAFSEDFSGRQIYTAFDLLLGYNQIPLSEESRDIFGILTPYGLLRMDRLPMGWSNSVQIFQRLMYKIFMRYIPDKMGIFLDDGCIKGSTTEESEIFIPGVRKFVHDHVKDVISVLHTMREAGLTVSGKKCHFGVSREFIWGEGQNIAFHKLKELLNGGKVILPPDYSDPKRPLILTVDASSVGAGEVLQQCDSGGNRYVIRYESYTFNERERRYAHIKRELYSVKIMVKKLRIYLYGVKFNIETEAKSVLRMLNKVDLPSDVAARWVAYLQMFDFEMVHIKGTDNLPADSLSRFSTEEMCEVYTISGNMGKERGAVSNLSKSEKEVADIRRVLEEFLPSGRNEKNRELIGKSSNYFIRDGLLYRRPSVGHMPMRVLENCDSRYRVLHEVHGGFGGGHKGRESTLAKLKDR</sequence>
<dbReference type="Pfam" id="PF17917">
    <property type="entry name" value="RT_RNaseH"/>
    <property type="match status" value="1"/>
</dbReference>
<feature type="domain" description="Reverse transcriptase" evidence="7">
    <location>
        <begin position="21"/>
        <end position="183"/>
    </location>
</feature>
<keyword evidence="1" id="KW-0808">Transferase</keyword>
<evidence type="ECO:0000313" key="10">
    <source>
        <dbReference type="Proteomes" id="UP000187429"/>
    </source>
</evidence>
<dbReference type="PANTHER" id="PTHR37984">
    <property type="entry name" value="PROTEIN CBG26694"/>
    <property type="match status" value="1"/>
</dbReference>
<protein>
    <submittedName>
        <fullName evidence="9">Enzymatic polyprotein</fullName>
    </submittedName>
</protein>
<keyword evidence="5" id="KW-0378">Hydrolase</keyword>
<keyword evidence="2" id="KW-0548">Nucleotidyltransferase</keyword>